<evidence type="ECO:0000256" key="4">
    <source>
        <dbReference type="ARBA" id="ARBA00022723"/>
    </source>
</evidence>
<comment type="subcellular location">
    <subcellularLocation>
        <location evidence="1">Membrane</location>
    </subcellularLocation>
</comment>
<keyword evidence="3 9" id="KW-0812">Transmembrane</keyword>
<dbReference type="NCBIfam" id="TIGR02046">
    <property type="entry name" value="sdhC_b558_fam"/>
    <property type="match status" value="1"/>
</dbReference>
<dbReference type="Proteomes" id="UP000430692">
    <property type="component" value="Unassembled WGS sequence"/>
</dbReference>
<accession>A0A6I4VY97</accession>
<sequence>MKTFITVTRNGGLVVSNQTDFLNRRLHSLLGVIPVGFFLLEHFYTNYHATQGADAFVEAVNFLWAIPLLPVLEIFFIFIPLMYHAFYGLYIVFRAKNNVSQFGTFRNYMFVIQRITGVITLIFIIWHVWQTRIQLLFDSTPTAHELAMDTASILSNDVTAILYGIAVISTVFHFCNGMWSFLVSWGITIGPRAQLVSTWVWIVAFVVISYFGISSILAFNDPNFAINVTALQ</sequence>
<dbReference type="Pfam" id="PF01127">
    <property type="entry name" value="Sdh_cyt"/>
    <property type="match status" value="1"/>
</dbReference>
<evidence type="ECO:0000256" key="8">
    <source>
        <dbReference type="PIRSR" id="PIRSR000170-1"/>
    </source>
</evidence>
<evidence type="ECO:0000256" key="6">
    <source>
        <dbReference type="ARBA" id="ARBA00023004"/>
    </source>
</evidence>
<dbReference type="PIRSF" id="PIRSF000170">
    <property type="entry name" value="Succ_dh_cyt_b558"/>
    <property type="match status" value="1"/>
</dbReference>
<feature type="binding site" description="axial binding residue" evidence="8">
    <location>
        <position position="173"/>
    </location>
    <ligand>
        <name>heme</name>
        <dbReference type="ChEBI" id="CHEBI:30413"/>
    </ligand>
    <ligandPart>
        <name>Fe</name>
        <dbReference type="ChEBI" id="CHEBI:18248"/>
    </ligandPart>
</feature>
<dbReference type="GO" id="GO:0046872">
    <property type="term" value="F:metal ion binding"/>
    <property type="evidence" value="ECO:0007669"/>
    <property type="project" value="UniProtKB-KW"/>
</dbReference>
<feature type="transmembrane region" description="Helical" evidence="9">
    <location>
        <begin position="160"/>
        <end position="187"/>
    </location>
</feature>
<dbReference type="InterPro" id="IPR000701">
    <property type="entry name" value="SuccDH_FuR_B_TM-su"/>
</dbReference>
<keyword evidence="4 8" id="KW-0479">Metal-binding</keyword>
<evidence type="ECO:0000256" key="3">
    <source>
        <dbReference type="ARBA" id="ARBA00022692"/>
    </source>
</evidence>
<dbReference type="SUPFAM" id="SSF81343">
    <property type="entry name" value="Fumarate reductase respiratory complex transmembrane subunits"/>
    <property type="match status" value="1"/>
</dbReference>
<dbReference type="InterPro" id="IPR034804">
    <property type="entry name" value="SQR/QFR_C/D"/>
</dbReference>
<dbReference type="InterPro" id="IPR016002">
    <property type="entry name" value="Succ_DH_cyt_b558_Firmicute"/>
</dbReference>
<evidence type="ECO:0000256" key="1">
    <source>
        <dbReference type="ARBA" id="ARBA00004370"/>
    </source>
</evidence>
<gene>
    <name evidence="10" type="ORF">GSM42_14050</name>
</gene>
<keyword evidence="7 9" id="KW-0472">Membrane</keyword>
<dbReference type="AlphaFoldDB" id="A0A6I4VY97"/>
<dbReference type="CDD" id="cd03497">
    <property type="entry name" value="SQR_TypeB_1_TM"/>
    <property type="match status" value="1"/>
</dbReference>
<dbReference type="EMBL" id="WUUL01000009">
    <property type="protein sequence ID" value="MXQ54816.1"/>
    <property type="molecule type" value="Genomic_DNA"/>
</dbReference>
<name>A0A6I4VY97_9BACL</name>
<evidence type="ECO:0000256" key="9">
    <source>
        <dbReference type="SAM" id="Phobius"/>
    </source>
</evidence>
<keyword evidence="6 8" id="KW-0408">Iron</keyword>
<keyword evidence="5 9" id="KW-1133">Transmembrane helix</keyword>
<evidence type="ECO:0000256" key="7">
    <source>
        <dbReference type="ARBA" id="ARBA00023136"/>
    </source>
</evidence>
<evidence type="ECO:0000313" key="11">
    <source>
        <dbReference type="Proteomes" id="UP000430692"/>
    </source>
</evidence>
<feature type="binding site" description="axial binding residue" evidence="8">
    <location>
        <position position="42"/>
    </location>
    <ligand>
        <name>heme</name>
        <dbReference type="ChEBI" id="CHEBI:30413"/>
    </ligand>
    <ligandPart>
        <name>Fe</name>
        <dbReference type="ChEBI" id="CHEBI:18248"/>
    </ligandPart>
</feature>
<feature type="transmembrane region" description="Helical" evidence="9">
    <location>
        <begin position="199"/>
        <end position="219"/>
    </location>
</feature>
<dbReference type="InterPro" id="IPR011138">
    <property type="entry name" value="Cytochrome_b-558"/>
</dbReference>
<keyword evidence="11" id="KW-1185">Reference proteome</keyword>
<organism evidence="10 11">
    <name type="scientific">Shimazuella alba</name>
    <dbReference type="NCBI Taxonomy" id="2690964"/>
    <lineage>
        <taxon>Bacteria</taxon>
        <taxon>Bacillati</taxon>
        <taxon>Bacillota</taxon>
        <taxon>Bacilli</taxon>
        <taxon>Bacillales</taxon>
        <taxon>Thermoactinomycetaceae</taxon>
        <taxon>Shimazuella</taxon>
    </lineage>
</organism>
<dbReference type="Gene3D" id="1.20.1300.10">
    <property type="entry name" value="Fumarate reductase/succinate dehydrogenase, transmembrane subunit"/>
    <property type="match status" value="1"/>
</dbReference>
<evidence type="ECO:0000313" key="10">
    <source>
        <dbReference type="EMBL" id="MXQ54816.1"/>
    </source>
</evidence>
<proteinExistence type="predicted"/>
<keyword evidence="2 8" id="KW-0349">Heme</keyword>
<feature type="binding site" description="axial binding residue" evidence="8">
    <location>
        <position position="127"/>
    </location>
    <ligand>
        <name>heme</name>
        <dbReference type="ChEBI" id="CHEBI:30413"/>
    </ligand>
    <ligandPart>
        <name>Fe</name>
        <dbReference type="ChEBI" id="CHEBI:18248"/>
    </ligandPart>
</feature>
<evidence type="ECO:0000256" key="2">
    <source>
        <dbReference type="ARBA" id="ARBA00022617"/>
    </source>
</evidence>
<feature type="transmembrane region" description="Helical" evidence="9">
    <location>
        <begin position="64"/>
        <end position="93"/>
    </location>
</feature>
<reference evidence="10 11" key="1">
    <citation type="submission" date="2019-12" db="EMBL/GenBank/DDBJ databases">
        <title>Whole-genome analyses of novel actinobacteria.</title>
        <authorList>
            <person name="Sahin N."/>
            <person name="Saygin H."/>
        </authorList>
    </citation>
    <scope>NUCLEOTIDE SEQUENCE [LARGE SCALE GENOMIC DNA]</scope>
    <source>
        <strain evidence="10 11">KC615</strain>
    </source>
</reference>
<feature type="transmembrane region" description="Helical" evidence="9">
    <location>
        <begin position="26"/>
        <end position="44"/>
    </location>
</feature>
<feature type="transmembrane region" description="Helical" evidence="9">
    <location>
        <begin position="105"/>
        <end position="129"/>
    </location>
</feature>
<evidence type="ECO:0000256" key="5">
    <source>
        <dbReference type="ARBA" id="ARBA00022989"/>
    </source>
</evidence>
<dbReference type="GO" id="GO:0016020">
    <property type="term" value="C:membrane"/>
    <property type="evidence" value="ECO:0007669"/>
    <property type="project" value="UniProtKB-SubCell"/>
</dbReference>
<feature type="binding site" description="axial binding residue" evidence="8">
    <location>
        <position position="84"/>
    </location>
    <ligand>
        <name>heme</name>
        <dbReference type="ChEBI" id="CHEBI:30413"/>
    </ligand>
    <ligandPart>
        <name>Fe</name>
        <dbReference type="ChEBI" id="CHEBI:18248"/>
    </ligandPart>
</feature>
<protein>
    <submittedName>
        <fullName evidence="10">Succinate dehydrogenase</fullName>
    </submittedName>
</protein>
<comment type="caution">
    <text evidence="10">The sequence shown here is derived from an EMBL/GenBank/DDBJ whole genome shotgun (WGS) entry which is preliminary data.</text>
</comment>